<evidence type="ECO:0000256" key="2">
    <source>
        <dbReference type="ARBA" id="ARBA00022679"/>
    </source>
</evidence>
<dbReference type="EMBL" id="LSSK01000133">
    <property type="protein sequence ID" value="OMH84896.1"/>
    <property type="molecule type" value="Genomic_DNA"/>
</dbReference>
<evidence type="ECO:0000313" key="4">
    <source>
        <dbReference type="Proteomes" id="UP000188320"/>
    </source>
</evidence>
<reference evidence="4" key="1">
    <citation type="submission" date="2017-01" db="EMBL/GenBank/DDBJ databases">
        <authorList>
            <person name="Wang Y."/>
            <person name="White M."/>
            <person name="Kvist S."/>
            <person name="Moncalvo J.-M."/>
        </authorList>
    </citation>
    <scope>NUCLEOTIDE SEQUENCE [LARGE SCALE GENOMIC DNA]</scope>
    <source>
        <strain evidence="4">COL-18-3</strain>
    </source>
</reference>
<name>A0A1R1PVA2_ZANCU</name>
<evidence type="ECO:0000313" key="3">
    <source>
        <dbReference type="EMBL" id="OMH84896.1"/>
    </source>
</evidence>
<dbReference type="GO" id="GO:0005743">
    <property type="term" value="C:mitochondrial inner membrane"/>
    <property type="evidence" value="ECO:0007669"/>
    <property type="project" value="TreeGrafter"/>
</dbReference>
<dbReference type="OrthoDB" id="18170at2759"/>
<dbReference type="GO" id="GO:0006744">
    <property type="term" value="P:ubiquinone biosynthetic process"/>
    <property type="evidence" value="ECO:0007669"/>
    <property type="project" value="TreeGrafter"/>
</dbReference>
<dbReference type="GO" id="GO:0016765">
    <property type="term" value="F:transferase activity, transferring alkyl or aryl (other than methyl) groups"/>
    <property type="evidence" value="ECO:0007669"/>
    <property type="project" value="TreeGrafter"/>
</dbReference>
<evidence type="ECO:0000256" key="1">
    <source>
        <dbReference type="ARBA" id="ARBA00005985"/>
    </source>
</evidence>
<organism evidence="3 4">
    <name type="scientific">Zancudomyces culisetae</name>
    <name type="common">Gut fungus</name>
    <name type="synonym">Smittium culisetae</name>
    <dbReference type="NCBI Taxonomy" id="1213189"/>
    <lineage>
        <taxon>Eukaryota</taxon>
        <taxon>Fungi</taxon>
        <taxon>Fungi incertae sedis</taxon>
        <taxon>Zoopagomycota</taxon>
        <taxon>Kickxellomycotina</taxon>
        <taxon>Harpellomycetes</taxon>
        <taxon>Harpellales</taxon>
        <taxon>Legeriomycetaceae</taxon>
        <taxon>Zancudomyces</taxon>
    </lineage>
</organism>
<dbReference type="InterPro" id="IPR039653">
    <property type="entry name" value="Prenyltransferase"/>
</dbReference>
<comment type="similarity">
    <text evidence="1">Belongs to the UbiA prenyltransferase family.</text>
</comment>
<keyword evidence="4" id="KW-1185">Reference proteome</keyword>
<dbReference type="PANTHER" id="PTHR11048:SF28">
    <property type="entry name" value="4-HYDROXYBENZOATE POLYPRENYLTRANSFERASE, MITOCHONDRIAL"/>
    <property type="match status" value="1"/>
</dbReference>
<keyword evidence="2 3" id="KW-0808">Transferase</keyword>
<dbReference type="AlphaFoldDB" id="A0A1R1PVA2"/>
<comment type="caution">
    <text evidence="3">The sequence shown here is derived from an EMBL/GenBank/DDBJ whole genome shotgun (WGS) entry which is preliminary data.</text>
</comment>
<dbReference type="PANTHER" id="PTHR11048">
    <property type="entry name" value="PRENYLTRANSFERASES"/>
    <property type="match status" value="1"/>
</dbReference>
<dbReference type="Gene3D" id="1.20.120.1780">
    <property type="entry name" value="UbiA prenyltransferase"/>
    <property type="match status" value="1"/>
</dbReference>
<gene>
    <name evidence="3" type="ORF">AX774_g1567</name>
</gene>
<dbReference type="Proteomes" id="UP000188320">
    <property type="component" value="Unassembled WGS sequence"/>
</dbReference>
<accession>A0A1R1PVA2</accession>
<sequence length="151" mass="16081">MFLGITFNYGIPMGWAMISGNYPPSLSSPAAVVNTTTVATNLSLPAATSVDVSPPLNEGILNSGLFTNGNIYDLAEKISTSITTILSNGDIAFGGGNFNLSIILPLYASTILWTLVYDTIYAHQDKLDDIKVGVKSTALLFGDRLITKDIF</sequence>
<protein>
    <submittedName>
        <fullName evidence="3">4-hydroxybenzoate polyprenyltransferase, mitochondrial</fullName>
    </submittedName>
</protein>
<proteinExistence type="inferred from homology"/>